<protein>
    <submittedName>
        <fullName evidence="3">PTS fructose transporter subunit IIA</fullName>
    </submittedName>
</protein>
<dbReference type="Pfam" id="PF03610">
    <property type="entry name" value="EIIA-man"/>
    <property type="match status" value="1"/>
</dbReference>
<keyword evidence="4" id="KW-1185">Reference proteome</keyword>
<dbReference type="GO" id="GO:0009401">
    <property type="term" value="P:phosphoenolpyruvate-dependent sugar phosphotransferase system"/>
    <property type="evidence" value="ECO:0007669"/>
    <property type="project" value="InterPro"/>
</dbReference>
<evidence type="ECO:0000313" key="4">
    <source>
        <dbReference type="Proteomes" id="UP000290567"/>
    </source>
</evidence>
<dbReference type="RefSeq" id="WP_146621078.1">
    <property type="nucleotide sequence ID" value="NZ_BJCC01000004.1"/>
</dbReference>
<comment type="caution">
    <text evidence="3">The sequence shown here is derived from an EMBL/GenBank/DDBJ whole genome shotgun (WGS) entry which is preliminary data.</text>
</comment>
<dbReference type="SUPFAM" id="SSF53062">
    <property type="entry name" value="PTS system fructose IIA component-like"/>
    <property type="match status" value="1"/>
</dbReference>
<proteinExistence type="predicted"/>
<reference evidence="4" key="1">
    <citation type="submission" date="2019-02" db="EMBL/GenBank/DDBJ databases">
        <title>Draft genome sequence of Enterococcus sp. Gos25-1.</title>
        <authorList>
            <person name="Tanaka N."/>
            <person name="Shiwa Y."/>
            <person name="Fujita N."/>
        </authorList>
    </citation>
    <scope>NUCLEOTIDE SEQUENCE [LARGE SCALE GENOMIC DNA]</scope>
    <source>
        <strain evidence="4">Gos25-1</strain>
    </source>
</reference>
<sequence length="138" mass="15210">MTKFAIATHGNFAQGLRSTLELFVPNEEVAFLSAYVEEEPPIDDQLEAFFASLGDDESAIVFTDLFGGSVNQKVLLASEGKQVQIIAGFNLPVILEVVLNKENLTTENLTHYLETSKHAMQLVTPIVEDTVSEEDFFA</sequence>
<dbReference type="Proteomes" id="UP000290567">
    <property type="component" value="Unassembled WGS sequence"/>
</dbReference>
<dbReference type="OrthoDB" id="6578004at2"/>
<name>A0A4P5PAP9_9ENTE</name>
<organism evidence="3 4">
    <name type="scientific">Enterococcus florum</name>
    <dbReference type="NCBI Taxonomy" id="2480627"/>
    <lineage>
        <taxon>Bacteria</taxon>
        <taxon>Bacillati</taxon>
        <taxon>Bacillota</taxon>
        <taxon>Bacilli</taxon>
        <taxon>Lactobacillales</taxon>
        <taxon>Enterococcaceae</taxon>
        <taxon>Enterococcus</taxon>
    </lineage>
</organism>
<dbReference type="PANTHER" id="PTHR33799">
    <property type="entry name" value="PTS PERMEASE-RELATED-RELATED"/>
    <property type="match status" value="1"/>
</dbReference>
<dbReference type="EMBL" id="BJCC01000004">
    <property type="protein sequence ID" value="GCF92572.1"/>
    <property type="molecule type" value="Genomic_DNA"/>
</dbReference>
<dbReference type="Gene3D" id="3.40.50.510">
    <property type="entry name" value="Phosphotransferase system, mannose-type IIA component"/>
    <property type="match status" value="1"/>
</dbReference>
<dbReference type="GO" id="GO:0016740">
    <property type="term" value="F:transferase activity"/>
    <property type="evidence" value="ECO:0007669"/>
    <property type="project" value="UniProtKB-KW"/>
</dbReference>
<evidence type="ECO:0000259" key="2">
    <source>
        <dbReference type="PROSITE" id="PS51096"/>
    </source>
</evidence>
<feature type="domain" description="PTS EIIA type-4" evidence="2">
    <location>
        <begin position="1"/>
        <end position="120"/>
    </location>
</feature>
<dbReference type="GO" id="GO:0016020">
    <property type="term" value="C:membrane"/>
    <property type="evidence" value="ECO:0007669"/>
    <property type="project" value="InterPro"/>
</dbReference>
<accession>A0A4P5PAP9</accession>
<dbReference type="PANTHER" id="PTHR33799:SF1">
    <property type="entry name" value="PTS SYSTEM MANNOSE-SPECIFIC EIIAB COMPONENT-RELATED"/>
    <property type="match status" value="1"/>
</dbReference>
<dbReference type="InterPro" id="IPR051471">
    <property type="entry name" value="Bacterial_PTS_sugar_comp"/>
</dbReference>
<dbReference type="InterPro" id="IPR036662">
    <property type="entry name" value="PTS_EIIA_man-typ_sf"/>
</dbReference>
<dbReference type="AlphaFoldDB" id="A0A4P5PAP9"/>
<evidence type="ECO:0000256" key="1">
    <source>
        <dbReference type="ARBA" id="ARBA00022679"/>
    </source>
</evidence>
<keyword evidence="1" id="KW-0808">Transferase</keyword>
<gene>
    <name evidence="3" type="ORF">NRIC_04630</name>
</gene>
<dbReference type="InterPro" id="IPR004701">
    <property type="entry name" value="PTS_EIIA_man-typ"/>
</dbReference>
<evidence type="ECO:0000313" key="3">
    <source>
        <dbReference type="EMBL" id="GCF92572.1"/>
    </source>
</evidence>
<dbReference type="PROSITE" id="PS51096">
    <property type="entry name" value="PTS_EIIA_TYPE_4"/>
    <property type="match status" value="1"/>
</dbReference>